<keyword evidence="5" id="KW-1185">Reference proteome</keyword>
<dbReference type="InterPro" id="IPR056884">
    <property type="entry name" value="NPHP3-like_N"/>
</dbReference>
<keyword evidence="1" id="KW-0677">Repeat</keyword>
<feature type="repeat" description="ANK" evidence="2">
    <location>
        <begin position="734"/>
        <end position="766"/>
    </location>
</feature>
<dbReference type="EMBL" id="JBBBZM010000093">
    <property type="protein sequence ID" value="KAL0634480.1"/>
    <property type="molecule type" value="Genomic_DNA"/>
</dbReference>
<protein>
    <recommendedName>
        <fullName evidence="3">Nephrocystin 3-like N-terminal domain-containing protein</fullName>
    </recommendedName>
</protein>
<dbReference type="InterPro" id="IPR036770">
    <property type="entry name" value="Ankyrin_rpt-contain_sf"/>
</dbReference>
<dbReference type="InterPro" id="IPR002110">
    <property type="entry name" value="Ankyrin_rpt"/>
</dbReference>
<dbReference type="PROSITE" id="PS50297">
    <property type="entry name" value="ANK_REP_REGION"/>
    <property type="match status" value="1"/>
</dbReference>
<sequence length="2018" mass="224939">MTYGYDSKLPGSDSTASIREFSQNFLEALNTVRVDTRRPALTEAAKSRDQRHLIFQSCYALLLFGVPNRGLEVGRLRDMVKGQPNSKLIDDLDSSSEFLRRHNFFWEYERARDTRIISVYETKQTATVQKTAGVWAQDGPKVTMVDRESAIWATPKENQDDIFSIDANHSEIVKFTNNTCPDYLNVRSRIMTLVNEAPSVISKRFEEAESQKGDGSVPKAASDVGSMYIQFRGENEERKKRQILKWLSRIDYITHHQIALDGILEAGAGKTKLTCMLIETIGSPLRSKDLQTCEPVIFFYCNRSDMQRRDPRAILLALVKQISLTLPSSSLPKPVVAGYDRTVEHVSLSFQEAHELLVSLLDIFPRTTIIIDALDESDPIKRGRLLEVLNTIMRSSTSVVKIFLSSRDDVDIKLRLDYVPNLYIEARDNKDDISRFINRELADSIKNGRLSRLPDPLKQIIVSTLAAKAEGMFQWVNLQIPYLNGMRLEADVMDRLGTLPRSLKATYSQIVAGMREGTPREWAITMRALMWLMCSQEPDLGQQLWAELTYWPHPVPTYGVATLFDLCQNLVTSNGQLKDVSFVHLSVREYLETEFNIEDAHSMAAECCLSIIDTSCPGPLEWAPLVFYASRYWLAHLNDSYSHGDHMSRPLLEHLERFLGSSAAPGQAYCRWMLMLSEKVILQVSRYGSYRDLYSHLKATPANPLFAASYFRFGGELREIWACEGLDINSANDNGDTLLHVACIGQNDGVVEILLAKGADFNRYSLSCYKTPLGVALSYNCKGVVAKLLNKGANPGWYPNILEAAAHRRAGFSVMAGLLDQGPDIRITESVLSKVLINRSPGTEMLLSMLLDRAPWIGINEGVTVTCGSLIKLLLDRNPDIDITEAAVVALVSFSDWKSISRLLSRELPIKITEAVVAAAVASPNTNILKMLLATDPHIKVTEAVAAATRSNLGCGKQVLEMLARDSHFKIAEQVLLAVAGDQGPEFLLAQDPIVRITKEMLLDITQKYPRMIEFLLAKDTNNVITDLLMTAAVRNGNINAMKTLMLRDPTVQITEQLLLIVADDRSSDVKAMELLLAHDPNVGITERILLAAMTHKDHQMMEILLAKDTNIVITDLLMTTGARYCTADVINTLMLRNPKIEITAGLTDSNFDISKSIVSEDDITEEVVTAAAANRCHGRGVVKLLLARDPNIKVTEGVVKAANLNPVYGTDIILMLLGRDWDFNVTEAAVMLVARTMFCHEWGRPTGRVYALNVKLLELLLVKDASSKVGEAIFLAALEGGDYGREWKLVMAAVRHGSHKTVQMLLARDPSIGVTEQLLLAAVECGNDGLLEILLARDTNTRITEKLLLAAVRHRNHKTMHILLARDTDIQITDELLLAAVRHQSHKTMRVLLARNPSIGVKEQLLLAAVESGNDGLLKILLAKDTIQITEELLLAAVRHRRHKKMQILLARNPNIRITELLLLAAVDSGSDGLLEILLARDTNIGITEELLLEAVRQGSHKTMHILLARDMDIRITEELLLAAVRHRRHKTMQVLLARDMDIRITEELLLAAVRHRRHKTMQILLVRNPSIGVTEQLLLAAVDSGNDGLLEILLARVIWITEELLLAAVRHRNHKMMHILLARDTDIRITDELLLAAVRHRSNKTMQMLLDRNPDIGITEQLLLAAVESGNDELLEILLAKDTNIRITEELLLAAVRHRSHNTMQILLVRDTDIRITEQLLLAAVEGSEDKLVGMCLAGDRNVVITTRVLVAALQTSNAYEMMTVLVPRAASVEITEEVLIQAIQSEDKTFHLVWLLLSRAPNIEITEVVVAAALGCEQTAGILMGILLSRDPNIRTTEAAMLAAAGNRQQGEQMMAVLLSRNPDITISEKVMTVATQNLRCGRGVIMLLLARDMNVEIWEEGWFSVEMVVARNFGRELVTIVIPSDPNNKAAVMVVKQDFTWSVTSIQLFRGSDIKITETVVAAAVNNWEYSKAGVKKLLDRDSNIEITVAALIAARVDPEGNKELLEIFLARSV</sequence>
<evidence type="ECO:0000256" key="1">
    <source>
        <dbReference type="ARBA" id="ARBA00022737"/>
    </source>
</evidence>
<gene>
    <name evidence="4" type="ORF">Q9L58_006569</name>
</gene>
<dbReference type="Pfam" id="PF24883">
    <property type="entry name" value="NPHP3_N"/>
    <property type="match status" value="1"/>
</dbReference>
<reference evidence="4 5" key="1">
    <citation type="submission" date="2024-02" db="EMBL/GenBank/DDBJ databases">
        <title>Discinaceae phylogenomics.</title>
        <authorList>
            <person name="Dirks A.C."/>
            <person name="James T.Y."/>
        </authorList>
    </citation>
    <scope>NUCLEOTIDE SEQUENCE [LARGE SCALE GENOMIC DNA]</scope>
    <source>
        <strain evidence="4 5">ACD0624</strain>
    </source>
</reference>
<dbReference type="SUPFAM" id="SSF48403">
    <property type="entry name" value="Ankyrin repeat"/>
    <property type="match status" value="3"/>
</dbReference>
<dbReference type="Pfam" id="PF23397">
    <property type="entry name" value="DUF7104"/>
    <property type="match status" value="4"/>
</dbReference>
<name>A0ABR3GFC1_9PEZI</name>
<dbReference type="Pfam" id="PF12796">
    <property type="entry name" value="Ank_2"/>
    <property type="match status" value="1"/>
</dbReference>
<dbReference type="InterPro" id="IPR055530">
    <property type="entry name" value="DUF7104"/>
</dbReference>
<dbReference type="PROSITE" id="PS50088">
    <property type="entry name" value="ANK_REPEAT"/>
    <property type="match status" value="1"/>
</dbReference>
<dbReference type="Proteomes" id="UP001447188">
    <property type="component" value="Unassembled WGS sequence"/>
</dbReference>
<dbReference type="Gene3D" id="1.25.40.20">
    <property type="entry name" value="Ankyrin repeat-containing domain"/>
    <property type="match status" value="4"/>
</dbReference>
<dbReference type="PANTHER" id="PTHR10039:SF16">
    <property type="entry name" value="GPI INOSITOL-DEACYLASE"/>
    <property type="match status" value="1"/>
</dbReference>
<keyword evidence="2" id="KW-0040">ANK repeat</keyword>
<comment type="caution">
    <text evidence="4">The sequence shown here is derived from an EMBL/GenBank/DDBJ whole genome shotgun (WGS) entry which is preliminary data.</text>
</comment>
<evidence type="ECO:0000313" key="5">
    <source>
        <dbReference type="Proteomes" id="UP001447188"/>
    </source>
</evidence>
<proteinExistence type="predicted"/>
<accession>A0ABR3GFC1</accession>
<dbReference type="SMART" id="SM00248">
    <property type="entry name" value="ANK"/>
    <property type="match status" value="11"/>
</dbReference>
<evidence type="ECO:0000313" key="4">
    <source>
        <dbReference type="EMBL" id="KAL0634480.1"/>
    </source>
</evidence>
<evidence type="ECO:0000256" key="2">
    <source>
        <dbReference type="PROSITE-ProRule" id="PRU00023"/>
    </source>
</evidence>
<evidence type="ECO:0000259" key="3">
    <source>
        <dbReference type="Pfam" id="PF24883"/>
    </source>
</evidence>
<feature type="domain" description="Nephrocystin 3-like N-terminal" evidence="3">
    <location>
        <begin position="265"/>
        <end position="407"/>
    </location>
</feature>
<organism evidence="4 5">
    <name type="scientific">Discina gigas</name>
    <dbReference type="NCBI Taxonomy" id="1032678"/>
    <lineage>
        <taxon>Eukaryota</taxon>
        <taxon>Fungi</taxon>
        <taxon>Dikarya</taxon>
        <taxon>Ascomycota</taxon>
        <taxon>Pezizomycotina</taxon>
        <taxon>Pezizomycetes</taxon>
        <taxon>Pezizales</taxon>
        <taxon>Discinaceae</taxon>
        <taxon>Discina</taxon>
    </lineage>
</organism>
<dbReference type="PANTHER" id="PTHR10039">
    <property type="entry name" value="AMELOGENIN"/>
    <property type="match status" value="1"/>
</dbReference>